<dbReference type="PANTHER" id="PTHR24421:SF10">
    <property type="entry name" value="NITRATE_NITRITE SENSOR PROTEIN NARQ"/>
    <property type="match status" value="1"/>
</dbReference>
<keyword evidence="4" id="KW-0808">Transferase</keyword>
<dbReference type="InterPro" id="IPR036890">
    <property type="entry name" value="HATPase_C_sf"/>
</dbReference>
<dbReference type="GO" id="GO:0000155">
    <property type="term" value="F:phosphorelay sensor kinase activity"/>
    <property type="evidence" value="ECO:0007669"/>
    <property type="project" value="InterPro"/>
</dbReference>
<reference evidence="11" key="1">
    <citation type="journal article" date="2014" name="Int. J. Syst. Evol. Microbiol.">
        <title>Complete genome sequence of Corynebacterium casei LMG S-19264T (=DSM 44701T), isolated from a smear-ripened cheese.</title>
        <authorList>
            <consortium name="US DOE Joint Genome Institute (JGI-PGF)"/>
            <person name="Walter F."/>
            <person name="Albersmeier A."/>
            <person name="Kalinowski J."/>
            <person name="Ruckert C."/>
        </authorList>
    </citation>
    <scope>NUCLEOTIDE SEQUENCE</scope>
    <source>
        <strain evidence="11">CGMCC 1.15958</strain>
    </source>
</reference>
<dbReference type="InterPro" id="IPR050482">
    <property type="entry name" value="Sensor_HK_TwoCompSys"/>
</dbReference>
<dbReference type="CDD" id="cd16917">
    <property type="entry name" value="HATPase_UhpB-NarQ-NarX-like"/>
    <property type="match status" value="1"/>
</dbReference>
<evidence type="ECO:0000313" key="11">
    <source>
        <dbReference type="EMBL" id="GGD44611.1"/>
    </source>
</evidence>
<evidence type="ECO:0000256" key="9">
    <source>
        <dbReference type="SAM" id="Phobius"/>
    </source>
</evidence>
<dbReference type="InterPro" id="IPR011712">
    <property type="entry name" value="Sig_transdc_His_kin_sub3_dim/P"/>
</dbReference>
<keyword evidence="6" id="KW-0418">Kinase</keyword>
<dbReference type="SUPFAM" id="SSF55874">
    <property type="entry name" value="ATPase domain of HSP90 chaperone/DNA topoisomerase II/histidine kinase"/>
    <property type="match status" value="1"/>
</dbReference>
<accession>A0A917DJE1</accession>
<feature type="domain" description="Histidine kinase" evidence="10">
    <location>
        <begin position="71"/>
        <end position="261"/>
    </location>
</feature>
<proteinExistence type="predicted"/>
<evidence type="ECO:0000256" key="5">
    <source>
        <dbReference type="ARBA" id="ARBA00022741"/>
    </source>
</evidence>
<dbReference type="PROSITE" id="PS50109">
    <property type="entry name" value="HIS_KIN"/>
    <property type="match status" value="1"/>
</dbReference>
<protein>
    <recommendedName>
        <fullName evidence="2">histidine kinase</fullName>
        <ecNumber evidence="2">2.7.13.3</ecNumber>
    </recommendedName>
</protein>
<name>A0A917DJE1_9BACT</name>
<dbReference type="Pfam" id="PF07730">
    <property type="entry name" value="HisKA_3"/>
    <property type="match status" value="1"/>
</dbReference>
<dbReference type="Proteomes" id="UP000609064">
    <property type="component" value="Unassembled WGS sequence"/>
</dbReference>
<evidence type="ECO:0000313" key="12">
    <source>
        <dbReference type="Proteomes" id="UP000609064"/>
    </source>
</evidence>
<feature type="transmembrane region" description="Helical" evidence="9">
    <location>
        <begin position="6"/>
        <end position="29"/>
    </location>
</feature>
<dbReference type="GO" id="GO:0016020">
    <property type="term" value="C:membrane"/>
    <property type="evidence" value="ECO:0007669"/>
    <property type="project" value="InterPro"/>
</dbReference>
<dbReference type="InterPro" id="IPR003594">
    <property type="entry name" value="HATPase_dom"/>
</dbReference>
<dbReference type="PANTHER" id="PTHR24421">
    <property type="entry name" value="NITRATE/NITRITE SENSOR PROTEIN NARX-RELATED"/>
    <property type="match status" value="1"/>
</dbReference>
<dbReference type="RefSeq" id="WP_188764473.1">
    <property type="nucleotide sequence ID" value="NZ_BMKK01000001.1"/>
</dbReference>
<keyword evidence="9" id="KW-0472">Membrane</keyword>
<dbReference type="EC" id="2.7.13.3" evidence="2"/>
<keyword evidence="3" id="KW-0597">Phosphoprotein</keyword>
<comment type="catalytic activity">
    <reaction evidence="1">
        <text>ATP + protein L-histidine = ADP + protein N-phospho-L-histidine.</text>
        <dbReference type="EC" id="2.7.13.3"/>
    </reaction>
</comment>
<keyword evidence="12" id="KW-1185">Reference proteome</keyword>
<keyword evidence="9" id="KW-0812">Transmembrane</keyword>
<dbReference type="Pfam" id="PF02518">
    <property type="entry name" value="HATPase_c"/>
    <property type="match status" value="1"/>
</dbReference>
<keyword evidence="8" id="KW-0902">Two-component regulatory system</keyword>
<evidence type="ECO:0000259" key="10">
    <source>
        <dbReference type="PROSITE" id="PS50109"/>
    </source>
</evidence>
<reference evidence="11" key="2">
    <citation type="submission" date="2020-09" db="EMBL/GenBank/DDBJ databases">
        <authorList>
            <person name="Sun Q."/>
            <person name="Zhou Y."/>
        </authorList>
    </citation>
    <scope>NUCLEOTIDE SEQUENCE</scope>
    <source>
        <strain evidence="11">CGMCC 1.15958</strain>
    </source>
</reference>
<dbReference type="EMBL" id="BMKK01000001">
    <property type="protein sequence ID" value="GGD44611.1"/>
    <property type="molecule type" value="Genomic_DNA"/>
</dbReference>
<sequence>MGEREITIFIVIANIILLIFISGIIIFIAQYRRRRILHETEKQIISKTHQEELLSRQVEIQTQTMRDIGREIHDNVGQKLTLASIYSNQLSHENPAQNQKIEQISKLLNESLQDLRQLSKSLVQPQLAHSDLIALLEEEAKLINQTGVKLKIKTDLNSIDLDFEKKNAVFRLLQEFIQNSLKHSKCKNITIIISENEAFASSEGFVKTLISIEDDGIGFDQNIKKDGIGLSNMKRRANEIGAGFELKSEIGIGTKLNLMIY</sequence>
<dbReference type="AlphaFoldDB" id="A0A917DJE1"/>
<dbReference type="GO" id="GO:0046983">
    <property type="term" value="F:protein dimerization activity"/>
    <property type="evidence" value="ECO:0007669"/>
    <property type="project" value="InterPro"/>
</dbReference>
<organism evidence="11 12">
    <name type="scientific">Emticicia aquatilis</name>
    <dbReference type="NCBI Taxonomy" id="1537369"/>
    <lineage>
        <taxon>Bacteria</taxon>
        <taxon>Pseudomonadati</taxon>
        <taxon>Bacteroidota</taxon>
        <taxon>Cytophagia</taxon>
        <taxon>Cytophagales</taxon>
        <taxon>Leadbetterellaceae</taxon>
        <taxon>Emticicia</taxon>
    </lineage>
</organism>
<evidence type="ECO:0000256" key="3">
    <source>
        <dbReference type="ARBA" id="ARBA00022553"/>
    </source>
</evidence>
<evidence type="ECO:0000256" key="1">
    <source>
        <dbReference type="ARBA" id="ARBA00000085"/>
    </source>
</evidence>
<evidence type="ECO:0000256" key="2">
    <source>
        <dbReference type="ARBA" id="ARBA00012438"/>
    </source>
</evidence>
<dbReference type="Gene3D" id="3.30.565.10">
    <property type="entry name" value="Histidine kinase-like ATPase, C-terminal domain"/>
    <property type="match status" value="1"/>
</dbReference>
<dbReference type="InterPro" id="IPR005467">
    <property type="entry name" value="His_kinase_dom"/>
</dbReference>
<evidence type="ECO:0000256" key="6">
    <source>
        <dbReference type="ARBA" id="ARBA00022777"/>
    </source>
</evidence>
<evidence type="ECO:0000256" key="4">
    <source>
        <dbReference type="ARBA" id="ARBA00022679"/>
    </source>
</evidence>
<keyword evidence="7" id="KW-0067">ATP-binding</keyword>
<keyword evidence="5" id="KW-0547">Nucleotide-binding</keyword>
<evidence type="ECO:0000256" key="8">
    <source>
        <dbReference type="ARBA" id="ARBA00023012"/>
    </source>
</evidence>
<evidence type="ECO:0000256" key="7">
    <source>
        <dbReference type="ARBA" id="ARBA00022840"/>
    </source>
</evidence>
<comment type="caution">
    <text evidence="11">The sequence shown here is derived from an EMBL/GenBank/DDBJ whole genome shotgun (WGS) entry which is preliminary data.</text>
</comment>
<dbReference type="Gene3D" id="1.20.5.1930">
    <property type="match status" value="1"/>
</dbReference>
<gene>
    <name evidence="11" type="ORF">GCM10011514_05780</name>
</gene>
<dbReference type="GO" id="GO:0005524">
    <property type="term" value="F:ATP binding"/>
    <property type="evidence" value="ECO:0007669"/>
    <property type="project" value="UniProtKB-KW"/>
</dbReference>
<keyword evidence="9" id="KW-1133">Transmembrane helix</keyword>